<dbReference type="AlphaFoldDB" id="A0A502FAS3"/>
<keyword evidence="2" id="KW-1185">Reference proteome</keyword>
<gene>
    <name evidence="1" type="ORF">EAH89_24850</name>
</gene>
<organism evidence="1 2">
    <name type="scientific">Muricoccus nepalensis</name>
    <dbReference type="NCBI Taxonomy" id="1854500"/>
    <lineage>
        <taxon>Bacteria</taxon>
        <taxon>Pseudomonadati</taxon>
        <taxon>Pseudomonadota</taxon>
        <taxon>Alphaproteobacteria</taxon>
        <taxon>Acetobacterales</taxon>
        <taxon>Roseomonadaceae</taxon>
        <taxon>Muricoccus</taxon>
    </lineage>
</organism>
<dbReference type="Proteomes" id="UP000317078">
    <property type="component" value="Unassembled WGS sequence"/>
</dbReference>
<dbReference type="EMBL" id="RCZP01000040">
    <property type="protein sequence ID" value="TPG46443.1"/>
    <property type="molecule type" value="Genomic_DNA"/>
</dbReference>
<proteinExistence type="predicted"/>
<name>A0A502FAS3_9PROT</name>
<sequence>MLALVHFVQSNSLPVAINPAMVVAVLPVGLTATTEVHMSGFSYAIVVKGTFDDVVMKLSGAG</sequence>
<evidence type="ECO:0000313" key="2">
    <source>
        <dbReference type="Proteomes" id="UP000317078"/>
    </source>
</evidence>
<reference evidence="1 2" key="1">
    <citation type="journal article" date="2019" name="Environ. Microbiol.">
        <title>Species interactions and distinct microbial communities in high Arctic permafrost affected cryosols are associated with the CH4 and CO2 gas fluxes.</title>
        <authorList>
            <person name="Altshuler I."/>
            <person name="Hamel J."/>
            <person name="Turney S."/>
            <person name="Magnuson E."/>
            <person name="Levesque R."/>
            <person name="Greer C."/>
            <person name="Whyte L.G."/>
        </authorList>
    </citation>
    <scope>NUCLEOTIDE SEQUENCE [LARGE SCALE GENOMIC DNA]</scope>
    <source>
        <strain evidence="1 2">S9.3B</strain>
    </source>
</reference>
<comment type="caution">
    <text evidence="1">The sequence shown here is derived from an EMBL/GenBank/DDBJ whole genome shotgun (WGS) entry which is preliminary data.</text>
</comment>
<protein>
    <submittedName>
        <fullName evidence="1">Uncharacterized protein</fullName>
    </submittedName>
</protein>
<accession>A0A502FAS3</accession>
<evidence type="ECO:0000313" key="1">
    <source>
        <dbReference type="EMBL" id="TPG46443.1"/>
    </source>
</evidence>